<comment type="subcellular location">
    <subcellularLocation>
        <location evidence="1">Cell junction</location>
        <location evidence="1">Gap junction</location>
    </subcellularLocation>
    <subcellularLocation>
        <location evidence="2 12">Cell membrane</location>
        <topology evidence="2 12">Multi-pass membrane protein</topology>
    </subcellularLocation>
</comment>
<feature type="transmembrane region" description="Helical" evidence="12">
    <location>
        <begin position="182"/>
        <end position="205"/>
    </location>
</feature>
<evidence type="ECO:0000256" key="4">
    <source>
        <dbReference type="ARBA" id="ARBA00022475"/>
    </source>
</evidence>
<comment type="function">
    <text evidence="12">Structural component of the gap junctions.</text>
</comment>
<organism evidence="13 14">
    <name type="scientific">Folsomia candida</name>
    <name type="common">Springtail</name>
    <dbReference type="NCBI Taxonomy" id="158441"/>
    <lineage>
        <taxon>Eukaryota</taxon>
        <taxon>Metazoa</taxon>
        <taxon>Ecdysozoa</taxon>
        <taxon>Arthropoda</taxon>
        <taxon>Hexapoda</taxon>
        <taxon>Collembola</taxon>
        <taxon>Entomobryomorpha</taxon>
        <taxon>Isotomoidea</taxon>
        <taxon>Isotomidae</taxon>
        <taxon>Proisotominae</taxon>
        <taxon>Folsomia</taxon>
    </lineage>
</organism>
<keyword evidence="4" id="KW-1003">Cell membrane</keyword>
<dbReference type="Pfam" id="PF00876">
    <property type="entry name" value="Innexin"/>
    <property type="match status" value="1"/>
</dbReference>
<evidence type="ECO:0000256" key="8">
    <source>
        <dbReference type="ARBA" id="ARBA00022989"/>
    </source>
</evidence>
<dbReference type="PANTHER" id="PTHR11893">
    <property type="entry name" value="INNEXIN"/>
    <property type="match status" value="1"/>
</dbReference>
<evidence type="ECO:0000313" key="13">
    <source>
        <dbReference type="EMBL" id="OXA56686.1"/>
    </source>
</evidence>
<dbReference type="PROSITE" id="PS51013">
    <property type="entry name" value="PANNEXIN"/>
    <property type="match status" value="1"/>
</dbReference>
<dbReference type="InterPro" id="IPR000990">
    <property type="entry name" value="Innexin"/>
</dbReference>
<dbReference type="AlphaFoldDB" id="A0A226EJF9"/>
<comment type="similarity">
    <text evidence="12">Belongs to the pannexin family.</text>
</comment>
<feature type="transmembrane region" description="Helical" evidence="12">
    <location>
        <begin position="115"/>
        <end position="137"/>
    </location>
</feature>
<evidence type="ECO:0000313" key="14">
    <source>
        <dbReference type="Proteomes" id="UP000198287"/>
    </source>
</evidence>
<keyword evidence="11 12" id="KW-0407">Ion channel</keyword>
<evidence type="ECO:0000256" key="3">
    <source>
        <dbReference type="ARBA" id="ARBA00022448"/>
    </source>
</evidence>
<keyword evidence="3 12" id="KW-0813">Transport</keyword>
<dbReference type="GO" id="GO:0034220">
    <property type="term" value="P:monoatomic ion transmembrane transport"/>
    <property type="evidence" value="ECO:0007669"/>
    <property type="project" value="UniProtKB-KW"/>
</dbReference>
<protein>
    <recommendedName>
        <fullName evidence="12">Innexin</fullName>
    </recommendedName>
</protein>
<evidence type="ECO:0000256" key="9">
    <source>
        <dbReference type="ARBA" id="ARBA00023065"/>
    </source>
</evidence>
<evidence type="ECO:0000256" key="1">
    <source>
        <dbReference type="ARBA" id="ARBA00004610"/>
    </source>
</evidence>
<comment type="caution">
    <text evidence="13">The sequence shown here is derived from an EMBL/GenBank/DDBJ whole genome shotgun (WGS) entry which is preliminary data.</text>
</comment>
<evidence type="ECO:0000256" key="11">
    <source>
        <dbReference type="ARBA" id="ARBA00023303"/>
    </source>
</evidence>
<evidence type="ECO:0000256" key="5">
    <source>
        <dbReference type="ARBA" id="ARBA00022692"/>
    </source>
</evidence>
<keyword evidence="10 12" id="KW-0472">Membrane</keyword>
<evidence type="ECO:0000256" key="6">
    <source>
        <dbReference type="ARBA" id="ARBA00022868"/>
    </source>
</evidence>
<sequence>MFSVADLKSFLKIGRISIDNWVFVLHYKLTVIILIVLSILVGSSQYFGDPIDCTIPPTEISNYVDSYCWFNAYTLVDENGNVFTQVKKLELHNRKISSGQYSTDIKHYKEVKQNFYQWIGMVLLIQAGFFYAPRFIWKTLFEEGRVKELVRGLESHITEDSEFEKRQEKIIEYIKNNKGHHLFYALKFFFCEVLNFVNVIAQIILTDWFLGHAFLKYGLQWLWYDSSDDVGEVFHPSHRYFPKEALCRVYFGSPTGAESNFYSARCILPIQIFNEKIYLFLWFYFIILAAITGCMLVYRVIVLLFPGVRYYLFCKKAWATDEKILRTVVYDFDIGDWFIIYQMVKNTDPFVFAKLMKRVHEKLVSGSRAFSAIGGGEESHDQLLDVYATNANYDIDEKHEKLNLNQGLARPYFPNN</sequence>
<feature type="transmembrane region" description="Helical" evidence="12">
    <location>
        <begin position="281"/>
        <end position="305"/>
    </location>
</feature>
<dbReference type="PRINTS" id="PR01262">
    <property type="entry name" value="INNEXIN"/>
</dbReference>
<name>A0A226EJF9_FOLCA</name>
<keyword evidence="6" id="KW-0303">Gap junction</keyword>
<feature type="transmembrane region" description="Helical" evidence="12">
    <location>
        <begin position="21"/>
        <end position="41"/>
    </location>
</feature>
<dbReference type="EMBL" id="LNIX01000003">
    <property type="protein sequence ID" value="OXA56686.1"/>
    <property type="molecule type" value="Genomic_DNA"/>
</dbReference>
<dbReference type="GO" id="GO:0005243">
    <property type="term" value="F:gap junction channel activity"/>
    <property type="evidence" value="ECO:0007669"/>
    <property type="project" value="TreeGrafter"/>
</dbReference>
<dbReference type="GO" id="GO:0005921">
    <property type="term" value="C:gap junction"/>
    <property type="evidence" value="ECO:0007669"/>
    <property type="project" value="UniProtKB-SubCell"/>
</dbReference>
<dbReference type="STRING" id="158441.A0A226EJF9"/>
<reference evidence="13 14" key="1">
    <citation type="submission" date="2015-12" db="EMBL/GenBank/DDBJ databases">
        <title>The genome of Folsomia candida.</title>
        <authorList>
            <person name="Faddeeva A."/>
            <person name="Derks M.F."/>
            <person name="Anvar Y."/>
            <person name="Smit S."/>
            <person name="Van Straalen N."/>
            <person name="Roelofs D."/>
        </authorList>
    </citation>
    <scope>NUCLEOTIDE SEQUENCE [LARGE SCALE GENOMIC DNA]</scope>
    <source>
        <strain evidence="13 14">VU population</strain>
        <tissue evidence="13">Whole body</tissue>
    </source>
</reference>
<keyword evidence="5 12" id="KW-0812">Transmembrane</keyword>
<keyword evidence="14" id="KW-1185">Reference proteome</keyword>
<dbReference type="GO" id="GO:0007602">
    <property type="term" value="P:phototransduction"/>
    <property type="evidence" value="ECO:0007669"/>
    <property type="project" value="TreeGrafter"/>
</dbReference>
<proteinExistence type="inferred from homology"/>
<evidence type="ECO:0000256" key="7">
    <source>
        <dbReference type="ARBA" id="ARBA00022949"/>
    </source>
</evidence>
<keyword evidence="8 12" id="KW-1133">Transmembrane helix</keyword>
<dbReference type="PANTHER" id="PTHR11893:SF41">
    <property type="entry name" value="INNEXIN INX2"/>
    <property type="match status" value="1"/>
</dbReference>
<dbReference type="OrthoDB" id="5867527at2759"/>
<evidence type="ECO:0000256" key="12">
    <source>
        <dbReference type="RuleBase" id="RU010713"/>
    </source>
</evidence>
<evidence type="ECO:0000256" key="2">
    <source>
        <dbReference type="ARBA" id="ARBA00004651"/>
    </source>
</evidence>
<dbReference type="GO" id="GO:0005886">
    <property type="term" value="C:plasma membrane"/>
    <property type="evidence" value="ECO:0007669"/>
    <property type="project" value="UniProtKB-SubCell"/>
</dbReference>
<keyword evidence="9 12" id="KW-0406">Ion transport</keyword>
<accession>A0A226EJF9</accession>
<evidence type="ECO:0000256" key="10">
    <source>
        <dbReference type="ARBA" id="ARBA00023136"/>
    </source>
</evidence>
<gene>
    <name evidence="12" type="primary">inx</name>
    <name evidence="13" type="ORF">Fcan01_07286</name>
</gene>
<keyword evidence="7" id="KW-0965">Cell junction</keyword>
<dbReference type="Proteomes" id="UP000198287">
    <property type="component" value="Unassembled WGS sequence"/>
</dbReference>
<dbReference type="OMA" id="RIIKYFM"/>